<dbReference type="PANTHER" id="PTHR43725">
    <property type="entry name" value="UDP-GLUCOSE 4-EPIMERASE"/>
    <property type="match status" value="1"/>
</dbReference>
<dbReference type="Gene3D" id="3.90.25.10">
    <property type="entry name" value="UDP-galactose 4-epimerase, domain 1"/>
    <property type="match status" value="1"/>
</dbReference>
<protein>
    <recommendedName>
        <fullName evidence="3">UDP-glucose 4-epimerase</fullName>
        <ecNumber evidence="3">5.1.3.2</ecNumber>
    </recommendedName>
</protein>
<keyword evidence="5" id="KW-0413">Isomerase</keyword>
<name>A0A382LAU7_9ZZZZ</name>
<dbReference type="EC" id="5.1.3.2" evidence="3"/>
<evidence type="ECO:0000256" key="4">
    <source>
        <dbReference type="ARBA" id="ARBA00023027"/>
    </source>
</evidence>
<gene>
    <name evidence="6" type="ORF">METZ01_LOCUS285061</name>
</gene>
<comment type="cofactor">
    <cofactor evidence="2">
        <name>NAD(+)</name>
        <dbReference type="ChEBI" id="CHEBI:57540"/>
    </cofactor>
</comment>
<accession>A0A382LAU7</accession>
<proteinExistence type="predicted"/>
<dbReference type="GO" id="GO:0005996">
    <property type="term" value="P:monosaccharide metabolic process"/>
    <property type="evidence" value="ECO:0007669"/>
    <property type="project" value="TreeGrafter"/>
</dbReference>
<dbReference type="InterPro" id="IPR036291">
    <property type="entry name" value="NAD(P)-bd_dom_sf"/>
</dbReference>
<dbReference type="EMBL" id="UINC01085039">
    <property type="protein sequence ID" value="SVC32207.1"/>
    <property type="molecule type" value="Genomic_DNA"/>
</dbReference>
<dbReference type="AlphaFoldDB" id="A0A382LAU7"/>
<dbReference type="GO" id="GO:0003978">
    <property type="term" value="F:UDP-glucose 4-epimerase activity"/>
    <property type="evidence" value="ECO:0007669"/>
    <property type="project" value="UniProtKB-EC"/>
</dbReference>
<dbReference type="SUPFAM" id="SSF51735">
    <property type="entry name" value="NAD(P)-binding Rossmann-fold domains"/>
    <property type="match status" value="1"/>
</dbReference>
<comment type="catalytic activity">
    <reaction evidence="1">
        <text>UDP-alpha-D-glucose = UDP-alpha-D-galactose</text>
        <dbReference type="Rhea" id="RHEA:22168"/>
        <dbReference type="ChEBI" id="CHEBI:58885"/>
        <dbReference type="ChEBI" id="CHEBI:66914"/>
        <dbReference type="EC" id="5.1.3.2"/>
    </reaction>
</comment>
<evidence type="ECO:0000313" key="6">
    <source>
        <dbReference type="EMBL" id="SVC32207.1"/>
    </source>
</evidence>
<sequence length="67" mass="7813">GYSVLDIVNTFKKVSNIEIAYKIVNRRPGDVAICYADPGYSKLKLEWEAQYTLEDMCKDSWNYMLKN</sequence>
<evidence type="ECO:0000256" key="5">
    <source>
        <dbReference type="ARBA" id="ARBA00023235"/>
    </source>
</evidence>
<evidence type="ECO:0000256" key="2">
    <source>
        <dbReference type="ARBA" id="ARBA00001911"/>
    </source>
</evidence>
<evidence type="ECO:0000256" key="1">
    <source>
        <dbReference type="ARBA" id="ARBA00000083"/>
    </source>
</evidence>
<reference evidence="6" key="1">
    <citation type="submission" date="2018-05" db="EMBL/GenBank/DDBJ databases">
        <authorList>
            <person name="Lanie J.A."/>
            <person name="Ng W.-L."/>
            <person name="Kazmierczak K.M."/>
            <person name="Andrzejewski T.M."/>
            <person name="Davidsen T.M."/>
            <person name="Wayne K.J."/>
            <person name="Tettelin H."/>
            <person name="Glass J.I."/>
            <person name="Rusch D."/>
            <person name="Podicherti R."/>
            <person name="Tsui H.-C.T."/>
            <person name="Winkler M.E."/>
        </authorList>
    </citation>
    <scope>NUCLEOTIDE SEQUENCE</scope>
</reference>
<dbReference type="GO" id="GO:0005829">
    <property type="term" value="C:cytosol"/>
    <property type="evidence" value="ECO:0007669"/>
    <property type="project" value="TreeGrafter"/>
</dbReference>
<keyword evidence="4" id="KW-0520">NAD</keyword>
<dbReference type="PANTHER" id="PTHR43725:SF47">
    <property type="entry name" value="UDP-GLUCOSE 4-EPIMERASE"/>
    <property type="match status" value="1"/>
</dbReference>
<feature type="non-terminal residue" evidence="6">
    <location>
        <position position="1"/>
    </location>
</feature>
<organism evidence="6">
    <name type="scientific">marine metagenome</name>
    <dbReference type="NCBI Taxonomy" id="408172"/>
    <lineage>
        <taxon>unclassified sequences</taxon>
        <taxon>metagenomes</taxon>
        <taxon>ecological metagenomes</taxon>
    </lineage>
</organism>
<evidence type="ECO:0000256" key="3">
    <source>
        <dbReference type="ARBA" id="ARBA00013189"/>
    </source>
</evidence>